<proteinExistence type="predicted"/>
<keyword evidence="3" id="KW-1185">Reference proteome</keyword>
<dbReference type="Proteomes" id="UP000759131">
    <property type="component" value="Unassembled WGS sequence"/>
</dbReference>
<dbReference type="EMBL" id="CAJPIZ010000117">
    <property type="protein sequence ID" value="CAG2100498.1"/>
    <property type="molecule type" value="Genomic_DNA"/>
</dbReference>
<sequence length="660" mass="77176">MTDPTTGCVRTTTLLTPMSAKCNLSIRNGQLRGKSVPYREGFSKGRFCYRYRKYEIYFKSVHSKEVFIQEKLPHERLHWLYPSEPCKQTALRAGREPEPFQSSASELHLNCVFIHVFYAQTFYSNQYLPSHRTYNQDMKSAADARRLRSLPDGRRDRNDEQNRRLKVTKTVMSDPKLWTTQTVSLHRLSPHLIKAYDKISYKRYYRQFVDQKTFTKYSKLFETFQMQTRRPGVGGGQSRALTSRHSAPMASTSAAPAVESSPRRMRLWECPKSPKSPSMASAVNSNSRTDSLRANSYRILRSHSHDLRQWTACDERENSLMSVSEYNRYLGLIRVQSLTQLDAKQLNAGFNLRNISKSGTYSVSETTGRPILDPDFLFHNLVDDYKPINIEPKEDTKKKKKNGSKTMTANKIKDKYKKLEKHKKQIVKEWRRQYLKCHTVYPFSSPMGHRVMASLRNQNLEVQRVESLVRKYETYCSLKIRFRNKPDNKLNKWRAHNVERLTIGQELSQRQHTLDVHQYSFTRRQRLDKWQRLTTGIDWKSRIVALSCHRSVEVLVPKLMRCPFCRHQIDIDHSCDINAAICDTSSPKVIIEKLSPNECTKRIALRENQKRLNRSQVILNNSNSYPKMSQNSHKIITNGCHKRVANICRIDLNEEDDDFN</sequence>
<name>A0A7R9KBN9_9ACAR</name>
<dbReference type="AlphaFoldDB" id="A0A7R9KBN9"/>
<feature type="compositionally biased region" description="Basic and acidic residues" evidence="1">
    <location>
        <begin position="140"/>
        <end position="162"/>
    </location>
</feature>
<evidence type="ECO:0000256" key="1">
    <source>
        <dbReference type="SAM" id="MobiDB-lite"/>
    </source>
</evidence>
<feature type="region of interest" description="Disordered" evidence="1">
    <location>
        <begin position="229"/>
        <end position="264"/>
    </location>
</feature>
<feature type="region of interest" description="Disordered" evidence="1">
    <location>
        <begin position="139"/>
        <end position="162"/>
    </location>
</feature>
<evidence type="ECO:0000313" key="2">
    <source>
        <dbReference type="EMBL" id="CAD7620068.1"/>
    </source>
</evidence>
<feature type="compositionally biased region" description="Low complexity" evidence="1">
    <location>
        <begin position="246"/>
        <end position="257"/>
    </location>
</feature>
<dbReference type="OrthoDB" id="6532402at2759"/>
<protein>
    <submittedName>
        <fullName evidence="2">Uncharacterized protein</fullName>
    </submittedName>
</protein>
<reference evidence="2" key="1">
    <citation type="submission" date="2020-11" db="EMBL/GenBank/DDBJ databases">
        <authorList>
            <person name="Tran Van P."/>
        </authorList>
    </citation>
    <scope>NUCLEOTIDE SEQUENCE</scope>
</reference>
<dbReference type="EMBL" id="OC854692">
    <property type="protein sequence ID" value="CAD7620068.1"/>
    <property type="molecule type" value="Genomic_DNA"/>
</dbReference>
<evidence type="ECO:0000313" key="3">
    <source>
        <dbReference type="Proteomes" id="UP000759131"/>
    </source>
</evidence>
<accession>A0A7R9KBN9</accession>
<organism evidence="2">
    <name type="scientific">Medioppia subpectinata</name>
    <dbReference type="NCBI Taxonomy" id="1979941"/>
    <lineage>
        <taxon>Eukaryota</taxon>
        <taxon>Metazoa</taxon>
        <taxon>Ecdysozoa</taxon>
        <taxon>Arthropoda</taxon>
        <taxon>Chelicerata</taxon>
        <taxon>Arachnida</taxon>
        <taxon>Acari</taxon>
        <taxon>Acariformes</taxon>
        <taxon>Sarcoptiformes</taxon>
        <taxon>Oribatida</taxon>
        <taxon>Brachypylina</taxon>
        <taxon>Oppioidea</taxon>
        <taxon>Oppiidae</taxon>
        <taxon>Medioppia</taxon>
    </lineage>
</organism>
<gene>
    <name evidence="2" type="ORF">OSB1V03_LOCUS564</name>
</gene>